<evidence type="ECO:0000313" key="3">
    <source>
        <dbReference type="Proteomes" id="UP000324585"/>
    </source>
</evidence>
<feature type="transmembrane region" description="Helical" evidence="1">
    <location>
        <begin position="98"/>
        <end position="119"/>
    </location>
</feature>
<organism evidence="2 3">
    <name type="scientific">Porphyridium purpureum</name>
    <name type="common">Red alga</name>
    <name type="synonym">Porphyridium cruentum</name>
    <dbReference type="NCBI Taxonomy" id="35688"/>
    <lineage>
        <taxon>Eukaryota</taxon>
        <taxon>Rhodophyta</taxon>
        <taxon>Bangiophyceae</taxon>
        <taxon>Porphyridiales</taxon>
        <taxon>Porphyridiaceae</taxon>
        <taxon>Porphyridium</taxon>
    </lineage>
</organism>
<keyword evidence="1" id="KW-0472">Membrane</keyword>
<feature type="transmembrane region" description="Helical" evidence="1">
    <location>
        <begin position="219"/>
        <end position="238"/>
    </location>
</feature>
<sequence length="258" mass="28574">MDCVQGSGARLYRLCFVLALIKMAVSHSAGKRFALGLILWVLCMVMCYFALVAVFIFRKDVTMDHYQYNGWARVASRITGGMSFFLFVFFCMMPPSSLASILGAVLALAGQLMHLAILWSDLNVFNPKVVPTVTSHHPLWSIVPYQAYYAAAGLGVLCFVMLPLERVFGPHLGTRKPYYSPLATACAVYLVVLYYIYFFDRLIGLRMRGIGEGPLNLDFLSVGCLMLNSFALLCLIAYSRRVSSTPVSAAGELAKKSQ</sequence>
<dbReference type="OMA" id="WARTACR"/>
<protein>
    <submittedName>
        <fullName evidence="2">Uncharacterized protein</fullName>
    </submittedName>
</protein>
<proteinExistence type="predicted"/>
<name>A0A5J4Z1L2_PORPP</name>
<evidence type="ECO:0000256" key="1">
    <source>
        <dbReference type="SAM" id="Phobius"/>
    </source>
</evidence>
<feature type="transmembrane region" description="Helical" evidence="1">
    <location>
        <begin position="182"/>
        <end position="199"/>
    </location>
</feature>
<gene>
    <name evidence="2" type="ORF">FVE85_0947</name>
</gene>
<feature type="transmembrane region" description="Helical" evidence="1">
    <location>
        <begin position="33"/>
        <end position="58"/>
    </location>
</feature>
<evidence type="ECO:0000313" key="2">
    <source>
        <dbReference type="EMBL" id="KAA8497218.1"/>
    </source>
</evidence>
<feature type="transmembrane region" description="Helical" evidence="1">
    <location>
        <begin position="70"/>
        <end position="91"/>
    </location>
</feature>
<feature type="transmembrane region" description="Helical" evidence="1">
    <location>
        <begin position="139"/>
        <end position="162"/>
    </location>
</feature>
<keyword evidence="1" id="KW-0812">Transmembrane</keyword>
<keyword evidence="1" id="KW-1133">Transmembrane helix</keyword>
<dbReference type="EMBL" id="VRMN01000002">
    <property type="protein sequence ID" value="KAA8497218.1"/>
    <property type="molecule type" value="Genomic_DNA"/>
</dbReference>
<comment type="caution">
    <text evidence="2">The sequence shown here is derived from an EMBL/GenBank/DDBJ whole genome shotgun (WGS) entry which is preliminary data.</text>
</comment>
<dbReference type="Proteomes" id="UP000324585">
    <property type="component" value="Unassembled WGS sequence"/>
</dbReference>
<accession>A0A5J4Z1L2</accession>
<dbReference type="AlphaFoldDB" id="A0A5J4Z1L2"/>
<reference evidence="3" key="1">
    <citation type="journal article" date="2019" name="Nat. Commun.">
        <title>Expansion of phycobilisome linker gene families in mesophilic red algae.</title>
        <authorList>
            <person name="Lee J."/>
            <person name="Kim D."/>
            <person name="Bhattacharya D."/>
            <person name="Yoon H.S."/>
        </authorList>
    </citation>
    <scope>NUCLEOTIDE SEQUENCE [LARGE SCALE GENOMIC DNA]</scope>
    <source>
        <strain evidence="3">CCMP 1328</strain>
    </source>
</reference>
<keyword evidence="3" id="KW-1185">Reference proteome</keyword>